<dbReference type="EMBL" id="JAGIYY010000006">
    <property type="protein sequence ID" value="MBP0440127.1"/>
    <property type="molecule type" value="Genomic_DNA"/>
</dbReference>
<keyword evidence="3" id="KW-1185">Reference proteome</keyword>
<sequence>MRIYIDDESSRQLDEKAGRRDKSPEDTLKEAVDRLDDGEAEDLPEEDAGAADVPKTG</sequence>
<evidence type="ECO:0000313" key="3">
    <source>
        <dbReference type="Proteomes" id="UP000666240"/>
    </source>
</evidence>
<accession>A0A8J7R8F3</accession>
<organism evidence="2 3">
    <name type="scientific">Tianweitania sediminis</name>
    <dbReference type="NCBI Taxonomy" id="1502156"/>
    <lineage>
        <taxon>Bacteria</taxon>
        <taxon>Pseudomonadati</taxon>
        <taxon>Pseudomonadota</taxon>
        <taxon>Alphaproteobacteria</taxon>
        <taxon>Hyphomicrobiales</taxon>
        <taxon>Phyllobacteriaceae</taxon>
        <taxon>Tianweitania</taxon>
    </lineage>
</organism>
<dbReference type="Proteomes" id="UP000666240">
    <property type="component" value="Unassembled WGS sequence"/>
</dbReference>
<feature type="compositionally biased region" description="Acidic residues" evidence="1">
    <location>
        <begin position="38"/>
        <end position="49"/>
    </location>
</feature>
<dbReference type="RefSeq" id="WP_209336166.1">
    <property type="nucleotide sequence ID" value="NZ_JAGIYY010000006.1"/>
</dbReference>
<feature type="compositionally biased region" description="Basic and acidic residues" evidence="1">
    <location>
        <begin position="1"/>
        <end position="37"/>
    </location>
</feature>
<gene>
    <name evidence="2" type="ORF">J5Y06_15835</name>
</gene>
<evidence type="ECO:0000256" key="1">
    <source>
        <dbReference type="SAM" id="MobiDB-lite"/>
    </source>
</evidence>
<feature type="region of interest" description="Disordered" evidence="1">
    <location>
        <begin position="1"/>
        <end position="57"/>
    </location>
</feature>
<protein>
    <submittedName>
        <fullName evidence="2">Uncharacterized protein</fullName>
    </submittedName>
</protein>
<evidence type="ECO:0000313" key="2">
    <source>
        <dbReference type="EMBL" id="MBP0440127.1"/>
    </source>
</evidence>
<reference evidence="2" key="1">
    <citation type="submission" date="2021-03" db="EMBL/GenBank/DDBJ databases">
        <title>Genome sequencing and assembly of Tianweitania sediminis.</title>
        <authorList>
            <person name="Chhetri G."/>
        </authorList>
    </citation>
    <scope>NUCLEOTIDE SEQUENCE</scope>
    <source>
        <strain evidence="2">Z8</strain>
    </source>
</reference>
<name>A0A8J7R8F3_9HYPH</name>
<dbReference type="AlphaFoldDB" id="A0A8J7R8F3"/>
<comment type="caution">
    <text evidence="2">The sequence shown here is derived from an EMBL/GenBank/DDBJ whole genome shotgun (WGS) entry which is preliminary data.</text>
</comment>
<proteinExistence type="predicted"/>